<keyword evidence="2" id="KW-1185">Reference proteome</keyword>
<dbReference type="EMBL" id="VYXP01000002">
    <property type="protein sequence ID" value="KAA9133466.1"/>
    <property type="molecule type" value="Genomic_DNA"/>
</dbReference>
<comment type="caution">
    <text evidence="1">The sequence shown here is derived from an EMBL/GenBank/DDBJ whole genome shotgun (WGS) entry which is preliminary data.</text>
</comment>
<dbReference type="Pfam" id="PF07471">
    <property type="entry name" value="Phage_Nu1"/>
    <property type="match status" value="1"/>
</dbReference>
<sequence length="184" mass="20616">MPSGPVYLTKPQVAAMLGVDVRSVTTYQADKRDPLPVANEPKRGIPNKYDPRAVFNWALRRRLGEINDDDDQQLDLDFERARKTRAEADLQELKLAETRARLLDADLVRKAFVVLLARFRARMLAIPPKAGPLCATADAKKSRVILKDHIYEALTELSSDEFARAIKADIEDDLESNEDSKAAA</sequence>
<dbReference type="Gene3D" id="1.10.10.10">
    <property type="entry name" value="Winged helix-like DNA-binding domain superfamily/Winged helix DNA-binding domain"/>
    <property type="match status" value="1"/>
</dbReference>
<dbReference type="InterPro" id="IPR036388">
    <property type="entry name" value="WH-like_DNA-bd_sf"/>
</dbReference>
<reference evidence="1 2" key="1">
    <citation type="submission" date="2019-09" db="EMBL/GenBank/DDBJ databases">
        <title>Wenzhouxiangella sp. Genome sequencing and assembly.</title>
        <authorList>
            <person name="Zhang R."/>
        </authorList>
    </citation>
    <scope>NUCLEOTIDE SEQUENCE [LARGE SCALE GENOMIC DNA]</scope>
    <source>
        <strain evidence="1 2">W260</strain>
    </source>
</reference>
<dbReference type="AlphaFoldDB" id="A0A5N0THY2"/>
<dbReference type="Proteomes" id="UP000325372">
    <property type="component" value="Unassembled WGS sequence"/>
</dbReference>
<evidence type="ECO:0000313" key="1">
    <source>
        <dbReference type="EMBL" id="KAA9133466.1"/>
    </source>
</evidence>
<dbReference type="InterPro" id="IPR010906">
    <property type="entry name" value="Phage_lambda_Nu1_terminase-ssu"/>
</dbReference>
<organism evidence="1 2">
    <name type="scientific">Marinihelvus fidelis</name>
    <dbReference type="NCBI Taxonomy" id="2613842"/>
    <lineage>
        <taxon>Bacteria</taxon>
        <taxon>Pseudomonadati</taxon>
        <taxon>Pseudomonadota</taxon>
        <taxon>Gammaproteobacteria</taxon>
        <taxon>Chromatiales</taxon>
        <taxon>Wenzhouxiangellaceae</taxon>
        <taxon>Marinihelvus</taxon>
    </lineage>
</organism>
<evidence type="ECO:0000313" key="2">
    <source>
        <dbReference type="Proteomes" id="UP000325372"/>
    </source>
</evidence>
<proteinExistence type="predicted"/>
<protein>
    <submittedName>
        <fullName evidence="1">Terminase small subunit</fullName>
    </submittedName>
</protein>
<accession>A0A5N0THY2</accession>
<gene>
    <name evidence="1" type="ORF">F3N42_03695</name>
</gene>
<name>A0A5N0THY2_9GAMM</name>
<dbReference type="RefSeq" id="WP_150863027.1">
    <property type="nucleotide sequence ID" value="NZ_VYXP01000002.1"/>
</dbReference>